<accession>A0A1F7YLV3</accession>
<reference evidence="1 2" key="1">
    <citation type="journal article" date="2016" name="Nat. Commun.">
        <title>Thousands of microbial genomes shed light on interconnected biogeochemical processes in an aquifer system.</title>
        <authorList>
            <person name="Anantharaman K."/>
            <person name="Brown C.T."/>
            <person name="Hug L.A."/>
            <person name="Sharon I."/>
            <person name="Castelle C.J."/>
            <person name="Probst A.J."/>
            <person name="Thomas B.C."/>
            <person name="Singh A."/>
            <person name="Wilkins M.J."/>
            <person name="Karaoz U."/>
            <person name="Brodie E.L."/>
            <person name="Williams K.H."/>
            <person name="Hubbard S.S."/>
            <person name="Banfield J.F."/>
        </authorList>
    </citation>
    <scope>NUCLEOTIDE SEQUENCE [LARGE SCALE GENOMIC DNA]</scope>
</reference>
<gene>
    <name evidence="1" type="ORF">A2628_01815</name>
</gene>
<dbReference type="Proteomes" id="UP000179221">
    <property type="component" value="Unassembled WGS sequence"/>
</dbReference>
<name>A0A1F7YLV3_9BACT</name>
<protein>
    <submittedName>
        <fullName evidence="1">Uncharacterized protein</fullName>
    </submittedName>
</protein>
<dbReference type="EMBL" id="MGGL01000004">
    <property type="protein sequence ID" value="OGM27505.1"/>
    <property type="molecule type" value="Genomic_DNA"/>
</dbReference>
<dbReference type="AlphaFoldDB" id="A0A1F7YLV3"/>
<proteinExistence type="predicted"/>
<evidence type="ECO:0000313" key="2">
    <source>
        <dbReference type="Proteomes" id="UP000179221"/>
    </source>
</evidence>
<comment type="caution">
    <text evidence="1">The sequence shown here is derived from an EMBL/GenBank/DDBJ whole genome shotgun (WGS) entry which is preliminary data.</text>
</comment>
<sequence length="85" mass="9546">MAFKFELEIVDLGGKTPQISILKCNYGPNNPASECLIKRIQKVGRQTQVLDYYGDEHVLAKRGFGMVYQAGEYQIKGDCEEGRST</sequence>
<organism evidence="1 2">
    <name type="scientific">Candidatus Woesebacteria bacterium RIFCSPHIGHO2_01_FULL_40_22</name>
    <dbReference type="NCBI Taxonomy" id="1802499"/>
    <lineage>
        <taxon>Bacteria</taxon>
        <taxon>Candidatus Woeseibacteriota</taxon>
    </lineage>
</organism>
<evidence type="ECO:0000313" key="1">
    <source>
        <dbReference type="EMBL" id="OGM27505.1"/>
    </source>
</evidence>